<dbReference type="EMBL" id="MU005585">
    <property type="protein sequence ID" value="KAF2683029.1"/>
    <property type="molecule type" value="Genomic_DNA"/>
</dbReference>
<feature type="compositionally biased region" description="Polar residues" evidence="1">
    <location>
        <begin position="99"/>
        <end position="108"/>
    </location>
</feature>
<feature type="compositionally biased region" description="Basic and acidic residues" evidence="1">
    <location>
        <begin position="293"/>
        <end position="303"/>
    </location>
</feature>
<gene>
    <name evidence="2" type="ORF">K458DRAFT_488233</name>
</gene>
<feature type="compositionally biased region" description="Low complexity" evidence="1">
    <location>
        <begin position="304"/>
        <end position="316"/>
    </location>
</feature>
<dbReference type="AlphaFoldDB" id="A0A6G1IYR0"/>
<feature type="compositionally biased region" description="Polar residues" evidence="1">
    <location>
        <begin position="474"/>
        <end position="488"/>
    </location>
</feature>
<organism evidence="2 3">
    <name type="scientific">Lentithecium fluviatile CBS 122367</name>
    <dbReference type="NCBI Taxonomy" id="1168545"/>
    <lineage>
        <taxon>Eukaryota</taxon>
        <taxon>Fungi</taxon>
        <taxon>Dikarya</taxon>
        <taxon>Ascomycota</taxon>
        <taxon>Pezizomycotina</taxon>
        <taxon>Dothideomycetes</taxon>
        <taxon>Pleosporomycetidae</taxon>
        <taxon>Pleosporales</taxon>
        <taxon>Massarineae</taxon>
        <taxon>Lentitheciaceae</taxon>
        <taxon>Lentithecium</taxon>
    </lineage>
</organism>
<feature type="compositionally biased region" description="Basic and acidic residues" evidence="1">
    <location>
        <begin position="51"/>
        <end position="64"/>
    </location>
</feature>
<feature type="compositionally biased region" description="Low complexity" evidence="1">
    <location>
        <begin position="111"/>
        <end position="123"/>
    </location>
</feature>
<feature type="region of interest" description="Disordered" evidence="1">
    <location>
        <begin position="644"/>
        <end position="672"/>
    </location>
</feature>
<feature type="compositionally biased region" description="Polar residues" evidence="1">
    <location>
        <begin position="27"/>
        <end position="41"/>
    </location>
</feature>
<feature type="compositionally biased region" description="Polar residues" evidence="1">
    <location>
        <begin position="236"/>
        <end position="245"/>
    </location>
</feature>
<name>A0A6G1IYR0_9PLEO</name>
<feature type="compositionally biased region" description="Basic residues" evidence="1">
    <location>
        <begin position="180"/>
        <end position="191"/>
    </location>
</feature>
<feature type="region of interest" description="Disordered" evidence="1">
    <location>
        <begin position="910"/>
        <end position="940"/>
    </location>
</feature>
<feature type="compositionally biased region" description="Basic and acidic residues" evidence="1">
    <location>
        <begin position="454"/>
        <end position="464"/>
    </location>
</feature>
<protein>
    <submittedName>
        <fullName evidence="2">Uncharacterized protein</fullName>
    </submittedName>
</protein>
<evidence type="ECO:0000256" key="1">
    <source>
        <dbReference type="SAM" id="MobiDB-lite"/>
    </source>
</evidence>
<evidence type="ECO:0000313" key="3">
    <source>
        <dbReference type="Proteomes" id="UP000799291"/>
    </source>
</evidence>
<sequence length="940" mass="102202">MGLREKCKVAMSRFFHYPRRQEPAYISESQSQTRQLRSLTSEDAGDAGDAEQERARLAELDLGLREGNGARSNSLPAEQPPGELKSTPQTQKRLVKKTAQPNVQQTEGTLRRAPALRRTLSLRKSIESLKACTHRKSAPSAKRENTNTPPPRLKVDTPTKRERSVGSPSILGPVLSHVSSKARPRRFRSAKSTRQSDEVSQDAPASGVPDQASPKNLHDVSRYQNAPESDPDQEQPGLTSMSSTGLIHDPPHANRRSTGNFDRPPAGGGSRKRESLHEAVSGVTRLSAARHATTRDQLRRDRTNSSSAARNASESTYSEIWHSWTVPPPAQVARVTDLAREHPLIENPGQSSDRLTWPPAQLGEAAQAELRQHRSSIASIAERLSSAKSSLWGSSSTLRGGDDLEALLVETIEKIETIEDVKSAEAALSMPLLMRISSTHQRKISQAGDGSMEPTRRASGRESPHPSAFRDQNGHVSPLSSVDFSQDSPCDQKAKMVFESLREPPIFGLEVRCSTDALDPNIESHIETSKDPIRNSIKSGDTMARLVPLPHEDDLSSQLEFDEGSGPCNQDISVQRSSSTVGELVPKPLDWRGKSITESPDFCALTSPSESQVARVSSDFTVAPTPESLDSLKETLRLAINTPLPRSRPKARGVVMKRKGKGSVSTPTTPEERWEAISREKNGSTETFPPGLYSQLNSRILPGREALSAPIISGLSRSASQTSKAAGVSKWPDTGSRFKEVFDFPRMRSGPELNQKYNNMSSERLENPKLRLARLRREADSRSGSSASSLVSAPGVLGVGDARFRSGISTTIAVSPPRSELGVSVGGEGGMVEGKDWKEFRDRVVGGHCANYVRTGFPRWGHEEVKKLREAKLAVAKAAKGGETIGTPTTVSDAVNGLRIRARAQMDIGTGAGTRMDTDTRTGTEIRNGNRAGPESEATR</sequence>
<keyword evidence="3" id="KW-1185">Reference proteome</keyword>
<feature type="compositionally biased region" description="Basic residues" evidence="1">
    <location>
        <begin position="647"/>
        <end position="661"/>
    </location>
</feature>
<feature type="compositionally biased region" description="Basic and acidic residues" evidence="1">
    <location>
        <begin position="153"/>
        <end position="164"/>
    </location>
</feature>
<evidence type="ECO:0000313" key="2">
    <source>
        <dbReference type="EMBL" id="KAF2683029.1"/>
    </source>
</evidence>
<proteinExistence type="predicted"/>
<reference evidence="2" key="1">
    <citation type="journal article" date="2020" name="Stud. Mycol.">
        <title>101 Dothideomycetes genomes: a test case for predicting lifestyles and emergence of pathogens.</title>
        <authorList>
            <person name="Haridas S."/>
            <person name="Albert R."/>
            <person name="Binder M."/>
            <person name="Bloem J."/>
            <person name="Labutti K."/>
            <person name="Salamov A."/>
            <person name="Andreopoulos B."/>
            <person name="Baker S."/>
            <person name="Barry K."/>
            <person name="Bills G."/>
            <person name="Bluhm B."/>
            <person name="Cannon C."/>
            <person name="Castanera R."/>
            <person name="Culley D."/>
            <person name="Daum C."/>
            <person name="Ezra D."/>
            <person name="Gonzalez J."/>
            <person name="Henrissat B."/>
            <person name="Kuo A."/>
            <person name="Liang C."/>
            <person name="Lipzen A."/>
            <person name="Lutzoni F."/>
            <person name="Magnuson J."/>
            <person name="Mondo S."/>
            <person name="Nolan M."/>
            <person name="Ohm R."/>
            <person name="Pangilinan J."/>
            <person name="Park H.-J."/>
            <person name="Ramirez L."/>
            <person name="Alfaro M."/>
            <person name="Sun H."/>
            <person name="Tritt A."/>
            <person name="Yoshinaga Y."/>
            <person name="Zwiers L.-H."/>
            <person name="Turgeon B."/>
            <person name="Goodwin S."/>
            <person name="Spatafora J."/>
            <person name="Crous P."/>
            <person name="Grigoriev I."/>
        </authorList>
    </citation>
    <scope>NUCLEOTIDE SEQUENCE</scope>
    <source>
        <strain evidence="2">CBS 122367</strain>
    </source>
</reference>
<accession>A0A6G1IYR0</accession>
<feature type="region of interest" description="Disordered" evidence="1">
    <location>
        <begin position="440"/>
        <end position="488"/>
    </location>
</feature>
<feature type="region of interest" description="Disordered" evidence="1">
    <location>
        <begin position="20"/>
        <end position="317"/>
    </location>
</feature>
<dbReference type="Proteomes" id="UP000799291">
    <property type="component" value="Unassembled WGS sequence"/>
</dbReference>